<dbReference type="Proteomes" id="UP000178951">
    <property type="component" value="Unassembled WGS sequence"/>
</dbReference>
<organism evidence="1 2">
    <name type="scientific">candidate division WOR-1 bacterium RIFOXYB2_FULL_48_7</name>
    <dbReference type="NCBI Taxonomy" id="1802583"/>
    <lineage>
        <taxon>Bacteria</taxon>
        <taxon>Bacillati</taxon>
        <taxon>Saganbacteria</taxon>
    </lineage>
</organism>
<reference evidence="1 2" key="1">
    <citation type="journal article" date="2016" name="Nat. Commun.">
        <title>Thousands of microbial genomes shed light on interconnected biogeochemical processes in an aquifer system.</title>
        <authorList>
            <person name="Anantharaman K."/>
            <person name="Brown C.T."/>
            <person name="Hug L.A."/>
            <person name="Sharon I."/>
            <person name="Castelle C.J."/>
            <person name="Probst A.J."/>
            <person name="Thomas B.C."/>
            <person name="Singh A."/>
            <person name="Wilkins M.J."/>
            <person name="Karaoz U."/>
            <person name="Brodie E.L."/>
            <person name="Williams K.H."/>
            <person name="Hubbard S.S."/>
            <person name="Banfield J.F."/>
        </authorList>
    </citation>
    <scope>NUCLEOTIDE SEQUENCE [LARGE SCALE GENOMIC DNA]</scope>
</reference>
<evidence type="ECO:0000313" key="1">
    <source>
        <dbReference type="EMBL" id="OGC32968.1"/>
    </source>
</evidence>
<name>A0A1F4TJR3_UNCSA</name>
<proteinExistence type="predicted"/>
<sequence>MRINARSQGVLAKPQRIKTTERTLFLVAGVRLPYSSIQAGLEHANVEFKDKRGQVKSGFVGSILGGSVKTFGIREHHIDPFALRETLLPLLAELTEGSRVMFTANTSYSKTDSLALTVTSIDYRTRSVALVIEKIGGQVDNGHGKRFPDVGGKIAYSEQDFQHLSLWSERQGVFIYPADEQGGPILPLPPHKPRFEQLVRNGLEHVRPPRHRRAVKHWHDLGMEQLYDRYARRAADGQYILDQAPPARLKTMGRGLGAKLRNLGI</sequence>
<protein>
    <submittedName>
        <fullName evidence="1">Uncharacterized protein</fullName>
    </submittedName>
</protein>
<comment type="caution">
    <text evidence="1">The sequence shown here is derived from an EMBL/GenBank/DDBJ whole genome shotgun (WGS) entry which is preliminary data.</text>
</comment>
<accession>A0A1F4TJR3</accession>
<dbReference type="AlphaFoldDB" id="A0A1F4TJR3"/>
<dbReference type="EMBL" id="MEUF01000068">
    <property type="protein sequence ID" value="OGC32968.1"/>
    <property type="molecule type" value="Genomic_DNA"/>
</dbReference>
<gene>
    <name evidence="1" type="ORF">A2311_05430</name>
</gene>
<evidence type="ECO:0000313" key="2">
    <source>
        <dbReference type="Proteomes" id="UP000178951"/>
    </source>
</evidence>